<organism evidence="1 2">
    <name type="scientific">Micromonospora robiginosa</name>
    <dbReference type="NCBI Taxonomy" id="2749844"/>
    <lineage>
        <taxon>Bacteria</taxon>
        <taxon>Bacillati</taxon>
        <taxon>Actinomycetota</taxon>
        <taxon>Actinomycetes</taxon>
        <taxon>Micromonosporales</taxon>
        <taxon>Micromonosporaceae</taxon>
        <taxon>Micromonospora</taxon>
    </lineage>
</organism>
<sequence length="511" mass="55627">MTRLPGRPTNCPRCGGRLARDNDTGRCAACQTAQRDRLITPPTLPASFWEHEPIRQALTERHLGRVFRAYRCHPYHGREPLPQRTVAGWLGMTQAQLSRIENGPPIVHLDRLAHWSKILGIPARVLWFKPPASMVGTEGAAAGVSIATDWPESTKIADTGDVTRRELLRILTMASALMGGPAAHSVDWERAGSSTAGSPSPGAGTLRQYEMVNASLWKAYGAAMPKHAAAPMVRQQLGIVTDALRLSNAPDVHRRLCAVVADLLQLTGELAFDAGNHEEAGRCYSLAATACREAQAYDLWACAMTRYAYLSLYQQAYSDAKAMLDAAARLAANGDSQLSTRQWVQSVRAQALARLGQVDECRRALDSAESVSSLTGEVHNGGWLRFDGSRTTEERGNCYVALGRPTLAEPVLMEAVSQGLSVRRRGIVMIDLALVGVQRGDVYQAVHFGAAALDAERQGQSGVLKQRLLDLRTELKPFGGDHHVRHLTQQITAAVTTPVAGWKPEEQADDR</sequence>
<dbReference type="CDD" id="cd00093">
    <property type="entry name" value="HTH_XRE"/>
    <property type="match status" value="1"/>
</dbReference>
<dbReference type="Gene3D" id="1.25.40.10">
    <property type="entry name" value="Tetratricopeptide repeat domain"/>
    <property type="match status" value="1"/>
</dbReference>
<dbReference type="EMBL" id="CP059322">
    <property type="protein sequence ID" value="QLQ37210.1"/>
    <property type="molecule type" value="Genomic_DNA"/>
</dbReference>
<proteinExistence type="predicted"/>
<dbReference type="GO" id="GO:0003677">
    <property type="term" value="F:DNA binding"/>
    <property type="evidence" value="ECO:0007669"/>
    <property type="project" value="InterPro"/>
</dbReference>
<dbReference type="InterPro" id="IPR011990">
    <property type="entry name" value="TPR-like_helical_dom_sf"/>
</dbReference>
<reference evidence="2" key="1">
    <citation type="submission" date="2020-07" db="EMBL/GenBank/DDBJ databases">
        <title>A new Micromonospora strain with potent antibiotic activity isolated from the microbiome of a mid-Atlantic deep-sea sponge.</title>
        <authorList>
            <person name="Back C.R."/>
            <person name="Stennett H.L."/>
            <person name="Williams S.E."/>
            <person name="Wang L."/>
            <person name="Ojeda Gomez J."/>
            <person name="Abdulle O.M."/>
            <person name="Duffy T."/>
            <person name="Hendry K.R."/>
            <person name="Powell D."/>
            <person name="Stach J.E."/>
            <person name="Essex-Lopresti A.E."/>
            <person name="Willis C.L."/>
            <person name="Curnow P."/>
            <person name="Race P.R."/>
        </authorList>
    </citation>
    <scope>NUCLEOTIDE SEQUENCE [LARGE SCALE GENOMIC DNA]</scope>
    <source>
        <strain evidence="2">28ISP2-46</strain>
    </source>
</reference>
<dbReference type="AlphaFoldDB" id="A0A7L6B6I1"/>
<dbReference type="SUPFAM" id="SSF47413">
    <property type="entry name" value="lambda repressor-like DNA-binding domains"/>
    <property type="match status" value="1"/>
</dbReference>
<dbReference type="RefSeq" id="WP_181569702.1">
    <property type="nucleotide sequence ID" value="NZ_CP059322.2"/>
</dbReference>
<protein>
    <submittedName>
        <fullName evidence="1">Helix-turn-helix transcriptional regulator</fullName>
    </submittedName>
</protein>
<dbReference type="InterPro" id="IPR001387">
    <property type="entry name" value="Cro/C1-type_HTH"/>
</dbReference>
<keyword evidence="2" id="KW-1185">Reference proteome</keyword>
<gene>
    <name evidence="1" type="ORF">H1D33_28990</name>
</gene>
<evidence type="ECO:0000313" key="2">
    <source>
        <dbReference type="Proteomes" id="UP000510844"/>
    </source>
</evidence>
<dbReference type="InterPro" id="IPR010982">
    <property type="entry name" value="Lambda_DNA-bd_dom_sf"/>
</dbReference>
<dbReference type="SUPFAM" id="SSF48452">
    <property type="entry name" value="TPR-like"/>
    <property type="match status" value="1"/>
</dbReference>
<dbReference type="KEGG" id="mfeu:H1D33_28990"/>
<evidence type="ECO:0000313" key="1">
    <source>
        <dbReference type="EMBL" id="QLQ37210.1"/>
    </source>
</evidence>
<reference evidence="1 2" key="2">
    <citation type="journal article" date="2021" name="Mar. Drugs">
        <title>A New Micromonospora Strain with Antibiotic Activity Isolated from the Microbiome of a Mid-Atlantic Deep-Sea Sponge.</title>
        <authorList>
            <person name="Back C.R."/>
            <person name="Stennett H.L."/>
            <person name="Williams S.E."/>
            <person name="Wang L."/>
            <person name="Ojeda Gomez J."/>
            <person name="Abdulle O.M."/>
            <person name="Duffy T."/>
            <person name="Neal C."/>
            <person name="Mantell J."/>
            <person name="Jepson M.A."/>
            <person name="Hendry K.R."/>
            <person name="Powell D."/>
            <person name="Stach J.E.M."/>
            <person name="Essex-Lopresti A.E."/>
            <person name="Willis C.L."/>
            <person name="Curnow P."/>
            <person name="Race P.R."/>
        </authorList>
    </citation>
    <scope>NUCLEOTIDE SEQUENCE [LARGE SCALE GENOMIC DNA]</scope>
    <source>
        <strain evidence="1 2">28ISP2-46</strain>
    </source>
</reference>
<name>A0A7L6B6I1_9ACTN</name>
<dbReference type="Proteomes" id="UP000510844">
    <property type="component" value="Chromosome"/>
</dbReference>
<accession>A0A7L6B6I1</accession>